<sequence length="169" mass="19253">MRIVFAVLVLCIAFAASYPSHQDADDEVANSELELELRSILDQLTEERETESSDEDDDEENAVFSKRQGGHNVVDKQSKCEIQCIHSERHPSRGKGKSVKDAAKVCKNRCNLPGKKTPGPRSKPKPVRPIKTRAFIDEDDDSVNSEDQDVERREFYDYLMEQIQRNADE</sequence>
<accession>A0A816GKM4</accession>
<evidence type="ECO:0000256" key="1">
    <source>
        <dbReference type="SAM" id="MobiDB-lite"/>
    </source>
</evidence>
<comment type="caution">
    <text evidence="3">The sequence shown here is derived from an EMBL/GenBank/DDBJ whole genome shotgun (WGS) entry which is preliminary data.</text>
</comment>
<name>A0A816GKM4_ADIRI</name>
<evidence type="ECO:0000256" key="2">
    <source>
        <dbReference type="SAM" id="SignalP"/>
    </source>
</evidence>
<evidence type="ECO:0000313" key="3">
    <source>
        <dbReference type="EMBL" id="CAF1676528.1"/>
    </source>
</evidence>
<feature type="compositionally biased region" description="Basic and acidic residues" evidence="1">
    <location>
        <begin position="40"/>
        <end position="51"/>
    </location>
</feature>
<proteinExistence type="predicted"/>
<feature type="compositionally biased region" description="Acidic residues" evidence="1">
    <location>
        <begin position="52"/>
        <end position="61"/>
    </location>
</feature>
<feature type="region of interest" description="Disordered" evidence="1">
    <location>
        <begin position="40"/>
        <end position="71"/>
    </location>
</feature>
<feature type="chain" id="PRO_5032408699" evidence="2">
    <location>
        <begin position="18"/>
        <end position="169"/>
    </location>
</feature>
<feature type="signal peptide" evidence="2">
    <location>
        <begin position="1"/>
        <end position="17"/>
    </location>
</feature>
<feature type="region of interest" description="Disordered" evidence="1">
    <location>
        <begin position="109"/>
        <end position="130"/>
    </location>
</feature>
<dbReference type="Proteomes" id="UP000663828">
    <property type="component" value="Unassembled WGS sequence"/>
</dbReference>
<dbReference type="AlphaFoldDB" id="A0A816GKM4"/>
<keyword evidence="2" id="KW-0732">Signal</keyword>
<reference evidence="3" key="1">
    <citation type="submission" date="2021-02" db="EMBL/GenBank/DDBJ databases">
        <authorList>
            <person name="Nowell W R."/>
        </authorList>
    </citation>
    <scope>NUCLEOTIDE SEQUENCE</scope>
</reference>
<organism evidence="3 4">
    <name type="scientific">Adineta ricciae</name>
    <name type="common">Rotifer</name>
    <dbReference type="NCBI Taxonomy" id="249248"/>
    <lineage>
        <taxon>Eukaryota</taxon>
        <taxon>Metazoa</taxon>
        <taxon>Spiralia</taxon>
        <taxon>Gnathifera</taxon>
        <taxon>Rotifera</taxon>
        <taxon>Eurotatoria</taxon>
        <taxon>Bdelloidea</taxon>
        <taxon>Adinetida</taxon>
        <taxon>Adinetidae</taxon>
        <taxon>Adineta</taxon>
    </lineage>
</organism>
<keyword evidence="4" id="KW-1185">Reference proteome</keyword>
<evidence type="ECO:0000313" key="4">
    <source>
        <dbReference type="Proteomes" id="UP000663828"/>
    </source>
</evidence>
<gene>
    <name evidence="3" type="ORF">XAT740_LOCUS59708</name>
</gene>
<protein>
    <submittedName>
        <fullName evidence="3">Uncharacterized protein</fullName>
    </submittedName>
</protein>
<dbReference type="EMBL" id="CAJNOR010014052">
    <property type="protein sequence ID" value="CAF1676528.1"/>
    <property type="molecule type" value="Genomic_DNA"/>
</dbReference>